<name>A0ABC8AWH1_9NOCA</name>
<evidence type="ECO:0000256" key="3">
    <source>
        <dbReference type="SAM" id="MobiDB-lite"/>
    </source>
</evidence>
<dbReference type="EMBL" id="CP017839">
    <property type="protein sequence ID" value="APA98776.1"/>
    <property type="molecule type" value="Genomic_DNA"/>
</dbReference>
<dbReference type="PANTHER" id="PTHR10584">
    <property type="entry name" value="SUGAR KINASE"/>
    <property type="match status" value="1"/>
</dbReference>
<proteinExistence type="predicted"/>
<protein>
    <submittedName>
        <fullName evidence="5">Ribokinase</fullName>
        <ecNumber evidence="5">2.7.1.15</ecNumber>
    </submittedName>
</protein>
<gene>
    <name evidence="5" type="ORF">NS506_04730</name>
</gene>
<dbReference type="RefSeq" id="WP_081985817.1">
    <property type="nucleotide sequence ID" value="NZ_WMKH01000207.1"/>
</dbReference>
<dbReference type="AlphaFoldDB" id="A0ABC8AWH1"/>
<organism evidence="5 6">
    <name type="scientific">Nocardia seriolae</name>
    <dbReference type="NCBI Taxonomy" id="37332"/>
    <lineage>
        <taxon>Bacteria</taxon>
        <taxon>Bacillati</taxon>
        <taxon>Actinomycetota</taxon>
        <taxon>Actinomycetes</taxon>
        <taxon>Mycobacteriales</taxon>
        <taxon>Nocardiaceae</taxon>
        <taxon>Nocardia</taxon>
    </lineage>
</organism>
<evidence type="ECO:0000256" key="2">
    <source>
        <dbReference type="ARBA" id="ARBA00022777"/>
    </source>
</evidence>
<evidence type="ECO:0000313" key="6">
    <source>
        <dbReference type="Proteomes" id="UP000180166"/>
    </source>
</evidence>
<evidence type="ECO:0000256" key="1">
    <source>
        <dbReference type="ARBA" id="ARBA00022679"/>
    </source>
</evidence>
<sequence length="502" mass="54406">MSSQDPGAVAVRSILTRLRTRSGLSSDRLGSTEIETSTLTQLSVVVRYAHLNDLTPEQALPGAIAHVAKQLPPTQRLIVDAELCLGLLREPSSNEIDVDRLYGPDLGERRRYLTQAWRKLHEVLGVLQIPTAPTVRTLRDAPEREAFEALADLLISGSVPDTSERDTATVIGDAVIDELYIVEQIPIAGDSAWGDFRRHPGGKGLNRAVALARLGLDVRLLTAIGDDDDGEFVLRYLATENVDVSLIKVQPGARTAVTAVIMDLTGLHFSIAFKQPRINLTEADLDRSTVRQAIADSRAVLVTFEQATDVVEQTLRVVDSLPEPPWLIVAVSPPQVLPQSMHLYLRAVDYLIGSSAELGRLWPNSSSEAVIERLLRFGVGAVCAVDGSRCTIHRVRRAPLELARFAAVLPGSAGAASAFSAALTYRLITQGHSAEFADFEWATAAMAATTPAPNVPDSMPTGADIERVVSVESDDGETPFARGDRRHSGTSERKRRADRRSG</sequence>
<feature type="compositionally biased region" description="Basic residues" evidence="3">
    <location>
        <begin position="493"/>
        <end position="502"/>
    </location>
</feature>
<evidence type="ECO:0000313" key="5">
    <source>
        <dbReference type="EMBL" id="APA98776.1"/>
    </source>
</evidence>
<dbReference type="InterPro" id="IPR011611">
    <property type="entry name" value="PfkB_dom"/>
</dbReference>
<feature type="region of interest" description="Disordered" evidence="3">
    <location>
        <begin position="471"/>
        <end position="502"/>
    </location>
</feature>
<dbReference type="Gene3D" id="3.40.1190.20">
    <property type="match status" value="1"/>
</dbReference>
<keyword evidence="1 5" id="KW-0808">Transferase</keyword>
<keyword evidence="2" id="KW-0418">Kinase</keyword>
<dbReference type="InterPro" id="IPR002173">
    <property type="entry name" value="Carboh/pur_kinase_PfkB_CS"/>
</dbReference>
<reference evidence="5 6" key="1">
    <citation type="submission" date="2016-10" db="EMBL/GenBank/DDBJ databases">
        <title>Genome sequence of Nocardia seriolae strain EM150506, isolated from Anguila japonica.</title>
        <authorList>
            <person name="Han H.-J."/>
        </authorList>
    </citation>
    <scope>NUCLEOTIDE SEQUENCE [LARGE SCALE GENOMIC DNA]</scope>
    <source>
        <strain evidence="5 6">EM150506</strain>
    </source>
</reference>
<dbReference type="GO" id="GO:0004747">
    <property type="term" value="F:ribokinase activity"/>
    <property type="evidence" value="ECO:0007669"/>
    <property type="project" value="UniProtKB-EC"/>
</dbReference>
<dbReference type="Pfam" id="PF00294">
    <property type="entry name" value="PfkB"/>
    <property type="match status" value="1"/>
</dbReference>
<evidence type="ECO:0000259" key="4">
    <source>
        <dbReference type="Pfam" id="PF00294"/>
    </source>
</evidence>
<dbReference type="SUPFAM" id="SSF53613">
    <property type="entry name" value="Ribokinase-like"/>
    <property type="match status" value="1"/>
</dbReference>
<dbReference type="EC" id="2.7.1.15" evidence="5"/>
<feature type="compositionally biased region" description="Basic and acidic residues" evidence="3">
    <location>
        <begin position="482"/>
        <end position="492"/>
    </location>
</feature>
<feature type="domain" description="Carbohydrate kinase PfkB" evidence="4">
    <location>
        <begin position="169"/>
        <end position="453"/>
    </location>
</feature>
<dbReference type="PROSITE" id="PS00583">
    <property type="entry name" value="PFKB_KINASES_1"/>
    <property type="match status" value="1"/>
</dbReference>
<dbReference type="InterPro" id="IPR029056">
    <property type="entry name" value="Ribokinase-like"/>
</dbReference>
<accession>A0ABC8AWH1</accession>
<dbReference type="Proteomes" id="UP000180166">
    <property type="component" value="Chromosome"/>
</dbReference>
<dbReference type="PANTHER" id="PTHR10584:SF167">
    <property type="entry name" value="PFKB DOMAIN PROTEIN"/>
    <property type="match status" value="1"/>
</dbReference>
<dbReference type="KEGG" id="nsr:NS506_04730"/>